<keyword evidence="2" id="KW-0560">Oxidoreductase</keyword>
<dbReference type="RefSeq" id="WP_091017164.1">
    <property type="nucleotide sequence ID" value="NZ_CP041745.1"/>
</dbReference>
<evidence type="ECO:0000256" key="2">
    <source>
        <dbReference type="ARBA" id="ARBA00023002"/>
    </source>
</evidence>
<dbReference type="PRINTS" id="PR00368">
    <property type="entry name" value="FADPNR"/>
</dbReference>
<organism evidence="4 5">
    <name type="scientific">Paraburkholderia megapolitana</name>
    <dbReference type="NCBI Taxonomy" id="420953"/>
    <lineage>
        <taxon>Bacteria</taxon>
        <taxon>Pseudomonadati</taxon>
        <taxon>Pseudomonadota</taxon>
        <taxon>Betaproteobacteria</taxon>
        <taxon>Burkholderiales</taxon>
        <taxon>Burkholderiaceae</taxon>
        <taxon>Paraburkholderia</taxon>
    </lineage>
</organism>
<dbReference type="STRING" id="420953.SAMN05192543_108131"/>
<evidence type="ECO:0000256" key="1">
    <source>
        <dbReference type="ARBA" id="ARBA00022630"/>
    </source>
</evidence>
<dbReference type="AlphaFoldDB" id="A0A1I3SF77"/>
<dbReference type="Proteomes" id="UP000199548">
    <property type="component" value="Unassembled WGS sequence"/>
</dbReference>
<reference evidence="4 5" key="1">
    <citation type="submission" date="2016-10" db="EMBL/GenBank/DDBJ databases">
        <authorList>
            <person name="de Groot N.N."/>
        </authorList>
    </citation>
    <scope>NUCLEOTIDE SEQUENCE [LARGE SCALE GENOMIC DNA]</scope>
    <source>
        <strain evidence="4 5">LMG 23650</strain>
    </source>
</reference>
<dbReference type="Pfam" id="PF07992">
    <property type="entry name" value="Pyr_redox_2"/>
    <property type="match status" value="1"/>
</dbReference>
<dbReference type="InterPro" id="IPR050097">
    <property type="entry name" value="Ferredoxin-NADP_redctase_2"/>
</dbReference>
<dbReference type="EMBL" id="FOQU01000008">
    <property type="protein sequence ID" value="SFJ56147.1"/>
    <property type="molecule type" value="Genomic_DNA"/>
</dbReference>
<gene>
    <name evidence="4" type="ORF">SAMN05192543_108131</name>
</gene>
<keyword evidence="5" id="KW-1185">Reference proteome</keyword>
<evidence type="ECO:0000313" key="4">
    <source>
        <dbReference type="EMBL" id="SFJ56147.1"/>
    </source>
</evidence>
<dbReference type="PRINTS" id="PR00469">
    <property type="entry name" value="PNDRDTASEII"/>
</dbReference>
<dbReference type="Gene3D" id="3.50.50.60">
    <property type="entry name" value="FAD/NAD(P)-binding domain"/>
    <property type="match status" value="3"/>
</dbReference>
<dbReference type="InterPro" id="IPR023753">
    <property type="entry name" value="FAD/NAD-binding_dom"/>
</dbReference>
<dbReference type="PANTHER" id="PTHR48105">
    <property type="entry name" value="THIOREDOXIN REDUCTASE 1-RELATED-RELATED"/>
    <property type="match status" value="1"/>
</dbReference>
<dbReference type="OrthoDB" id="9786503at2"/>
<keyword evidence="1" id="KW-0285">Flavoprotein</keyword>
<dbReference type="InterPro" id="IPR036188">
    <property type="entry name" value="FAD/NAD-bd_sf"/>
</dbReference>
<name>A0A1I3SF77_9BURK</name>
<evidence type="ECO:0000259" key="3">
    <source>
        <dbReference type="Pfam" id="PF07992"/>
    </source>
</evidence>
<sequence length="305" mass="32296">MEKMEDVVVIGGGPAGAASALWLHQLGLRVMLLEAGPAVGGLQLRSPYSNVWIPGLLGKSGQEVAGLLQEQLRAASVPHIPGFRVTSFRRVDASTAWEVSNGSRTFRARYVVIATGSKPRSAGFVESDCVAIGPGISMERVSVEGRRVAILGGGDNAFDQAGSVLRRGAASVDIYCRRRPSAQPLLQRLVPARHVHVGPFDADQTHMTVNGIPYDVLGVQFGFDACIPGGLEVPLRAGCIDVDQHGAIPSLPRIYAAGEVTNYWHPCVTTSFAHGIQVAKSIQLNLLAEAAESASEIAQEAVVEC</sequence>
<dbReference type="GO" id="GO:0016491">
    <property type="term" value="F:oxidoreductase activity"/>
    <property type="evidence" value="ECO:0007669"/>
    <property type="project" value="UniProtKB-KW"/>
</dbReference>
<evidence type="ECO:0000313" key="5">
    <source>
        <dbReference type="Proteomes" id="UP000199548"/>
    </source>
</evidence>
<accession>A0A1I3SF77</accession>
<dbReference type="SUPFAM" id="SSF51905">
    <property type="entry name" value="FAD/NAD(P)-binding domain"/>
    <property type="match status" value="1"/>
</dbReference>
<protein>
    <submittedName>
        <fullName evidence="4">Thioredoxin reductase</fullName>
    </submittedName>
</protein>
<feature type="domain" description="FAD/NAD(P)-binding" evidence="3">
    <location>
        <begin position="6"/>
        <end position="263"/>
    </location>
</feature>
<proteinExistence type="predicted"/>